<dbReference type="OrthoDB" id="4827715at2"/>
<protein>
    <submittedName>
        <fullName evidence="2">Uncharacterized protein</fullName>
    </submittedName>
</protein>
<evidence type="ECO:0000256" key="1">
    <source>
        <dbReference type="SAM" id="MobiDB-lite"/>
    </source>
</evidence>
<evidence type="ECO:0000313" key="3">
    <source>
        <dbReference type="Proteomes" id="UP000269289"/>
    </source>
</evidence>
<feature type="compositionally biased region" description="Basic and acidic residues" evidence="1">
    <location>
        <begin position="1"/>
        <end position="23"/>
    </location>
</feature>
<feature type="region of interest" description="Disordered" evidence="1">
    <location>
        <begin position="1"/>
        <end position="28"/>
    </location>
</feature>
<name>A0A3M2JCS6_9CELL</name>
<proteinExistence type="predicted"/>
<accession>A0A3M2JCS6</accession>
<gene>
    <name evidence="2" type="ORF">EBM89_13150</name>
</gene>
<comment type="caution">
    <text evidence="2">The sequence shown here is derived from an EMBL/GenBank/DDBJ whole genome shotgun (WGS) entry which is preliminary data.</text>
</comment>
<dbReference type="EMBL" id="RFFI01000072">
    <property type="protein sequence ID" value="RMI08765.1"/>
    <property type="molecule type" value="Genomic_DNA"/>
</dbReference>
<sequence length="123" mass="13562">MTEDQHHDLTGPRATEDEAHESARLAGLRRHFDRTDLGRQIARAERVEPTGTTMMVGITIRLPTATLDAARAMAAEDGVKVTALLREWVEERVAGRVDDDAVVPVADLRRLIAQATRGDAERP</sequence>
<organism evidence="2 3">
    <name type="scientific">Cellulomonas triticagri</name>
    <dbReference type="NCBI Taxonomy" id="2483352"/>
    <lineage>
        <taxon>Bacteria</taxon>
        <taxon>Bacillati</taxon>
        <taxon>Actinomycetota</taxon>
        <taxon>Actinomycetes</taxon>
        <taxon>Micrococcales</taxon>
        <taxon>Cellulomonadaceae</taxon>
        <taxon>Cellulomonas</taxon>
    </lineage>
</organism>
<dbReference type="AlphaFoldDB" id="A0A3M2JCS6"/>
<evidence type="ECO:0000313" key="2">
    <source>
        <dbReference type="EMBL" id="RMI08765.1"/>
    </source>
</evidence>
<keyword evidence="3" id="KW-1185">Reference proteome</keyword>
<dbReference type="RefSeq" id="WP_122149875.1">
    <property type="nucleotide sequence ID" value="NZ_RFFI01000072.1"/>
</dbReference>
<dbReference type="Proteomes" id="UP000269289">
    <property type="component" value="Unassembled WGS sequence"/>
</dbReference>
<reference evidence="2 3" key="1">
    <citation type="submission" date="2018-10" db="EMBL/GenBank/DDBJ databases">
        <title>Isolation, diversity and antifungal activity of actinobacteria from wheat.</title>
        <authorList>
            <person name="Han C."/>
        </authorList>
    </citation>
    <scope>NUCLEOTIDE SEQUENCE [LARGE SCALE GENOMIC DNA]</scope>
    <source>
        <strain evidence="2 3">NEAU-YY56</strain>
    </source>
</reference>